<dbReference type="STRING" id="218672.SAMN04489759_10151"/>
<name>A0A1G7HA65_9RHOB</name>
<dbReference type="Proteomes" id="UP000199399">
    <property type="component" value="Unassembled WGS sequence"/>
</dbReference>
<dbReference type="SUPFAM" id="SSF52540">
    <property type="entry name" value="P-loop containing nucleoside triphosphate hydrolases"/>
    <property type="match status" value="1"/>
</dbReference>
<dbReference type="RefSeq" id="WP_093738025.1">
    <property type="nucleotide sequence ID" value="NZ_FNBP01000001.1"/>
</dbReference>
<gene>
    <name evidence="1" type="ORF">SAMN04489759_10151</name>
</gene>
<dbReference type="InterPro" id="IPR005331">
    <property type="entry name" value="Sulfotransferase"/>
</dbReference>
<dbReference type="Gene3D" id="3.40.50.300">
    <property type="entry name" value="P-loop containing nucleotide triphosphate hydrolases"/>
    <property type="match status" value="1"/>
</dbReference>
<proteinExistence type="predicted"/>
<dbReference type="InterPro" id="IPR027417">
    <property type="entry name" value="P-loop_NTPase"/>
</dbReference>
<evidence type="ECO:0000313" key="1">
    <source>
        <dbReference type="EMBL" id="SDE97330.1"/>
    </source>
</evidence>
<dbReference type="EMBL" id="FNBP01000001">
    <property type="protein sequence ID" value="SDE97330.1"/>
    <property type="molecule type" value="Genomic_DNA"/>
</dbReference>
<dbReference type="AlphaFoldDB" id="A0A1G7HA65"/>
<organism evidence="1 2">
    <name type="scientific">Sulfitobacter delicatus</name>
    <dbReference type="NCBI Taxonomy" id="218672"/>
    <lineage>
        <taxon>Bacteria</taxon>
        <taxon>Pseudomonadati</taxon>
        <taxon>Pseudomonadota</taxon>
        <taxon>Alphaproteobacteria</taxon>
        <taxon>Rhodobacterales</taxon>
        <taxon>Roseobacteraceae</taxon>
        <taxon>Sulfitobacter</taxon>
    </lineage>
</organism>
<reference evidence="2" key="1">
    <citation type="submission" date="2016-10" db="EMBL/GenBank/DDBJ databases">
        <authorList>
            <person name="Varghese N."/>
            <person name="Submissions S."/>
        </authorList>
    </citation>
    <scope>NUCLEOTIDE SEQUENCE [LARGE SCALE GENOMIC DNA]</scope>
    <source>
        <strain evidence="2">DSM 16477</strain>
    </source>
</reference>
<accession>A0A1G7HA65</accession>
<dbReference type="GO" id="GO:0008146">
    <property type="term" value="F:sulfotransferase activity"/>
    <property type="evidence" value="ECO:0007669"/>
    <property type="project" value="InterPro"/>
</dbReference>
<sequence>MVVNCAKHNISYFGVPKCASSSLKALLYQAEHGVEFVPYTGKNGRRVHIHNVYPTRPFAEVGSSRLEGAWTFAMVRNPLARISSCYKNRILTGPASKRLKSGDPVAEEMGLAANPTLDAFVSRLEDFRTFDKDVWWHTAPLVYFLGDDASFYSALFDMSELASCYEALKKHIGNLPALPHLQRRGQHLEVGSFSSKSIDKIRDTYAKDFQVYGSYFA</sequence>
<dbReference type="OrthoDB" id="554104at2"/>
<keyword evidence="1" id="KW-0808">Transferase</keyword>
<evidence type="ECO:0000313" key="2">
    <source>
        <dbReference type="Proteomes" id="UP000199399"/>
    </source>
</evidence>
<keyword evidence="2" id="KW-1185">Reference proteome</keyword>
<protein>
    <submittedName>
        <fullName evidence="1">Sulfotransferase family protein</fullName>
    </submittedName>
</protein>
<dbReference type="GO" id="GO:0016020">
    <property type="term" value="C:membrane"/>
    <property type="evidence" value="ECO:0007669"/>
    <property type="project" value="InterPro"/>
</dbReference>
<dbReference type="Pfam" id="PF03567">
    <property type="entry name" value="Sulfotransfer_2"/>
    <property type="match status" value="1"/>
</dbReference>